<evidence type="ECO:0000313" key="2">
    <source>
        <dbReference type="Proteomes" id="UP000707206"/>
    </source>
</evidence>
<evidence type="ECO:0000313" key="1">
    <source>
        <dbReference type="EMBL" id="NHF60163.1"/>
    </source>
</evidence>
<dbReference type="Proteomes" id="UP000707206">
    <property type="component" value="Unassembled WGS sequence"/>
</dbReference>
<organism evidence="1 2">
    <name type="scientific">Pelagihabitans pacificus</name>
    <dbReference type="NCBI Taxonomy" id="2696054"/>
    <lineage>
        <taxon>Bacteria</taxon>
        <taxon>Pseudomonadati</taxon>
        <taxon>Bacteroidota</taxon>
        <taxon>Flavobacteriia</taxon>
        <taxon>Flavobacteriales</taxon>
        <taxon>Flavobacteriaceae</taxon>
        <taxon>Pelagihabitans</taxon>
    </lineage>
</organism>
<comment type="caution">
    <text evidence="1">The sequence shown here is derived from an EMBL/GenBank/DDBJ whole genome shotgun (WGS) entry which is preliminary data.</text>
</comment>
<dbReference type="EMBL" id="VIKU02000003">
    <property type="protein sequence ID" value="NHF60163.1"/>
    <property type="molecule type" value="Genomic_DNA"/>
</dbReference>
<reference evidence="1" key="2">
    <citation type="submission" date="2020-03" db="EMBL/GenBank/DDBJ databases">
        <title>Flavobacteriaceae bacterium strain TP-CH-4, a member of the family Flavobacteriaceae isolated from a deep-sea seamount.</title>
        <authorList>
            <person name="Zhang D.-C."/>
        </authorList>
    </citation>
    <scope>NUCLEOTIDE SEQUENCE</scope>
    <source>
        <strain evidence="1">TP-CH-4</strain>
    </source>
</reference>
<dbReference type="RefSeq" id="WP_152574658.1">
    <property type="nucleotide sequence ID" value="NZ_VIKU02000003.1"/>
</dbReference>
<name>A0A967AW25_9FLAO</name>
<keyword evidence="2" id="KW-1185">Reference proteome</keyword>
<proteinExistence type="predicted"/>
<sequence length="79" mass="9503">MKLIEYLELSSEEQWDELWDEGQHVQNYVSVDFKYSLYSLHNFYVEVELCPISNSIIGMFPCQQGKRLEKYIPSKFLQF</sequence>
<accession>A0A967AW25</accession>
<dbReference type="AlphaFoldDB" id="A0A967AW25"/>
<gene>
    <name evidence="1" type="ORF">FK220_012465</name>
</gene>
<protein>
    <submittedName>
        <fullName evidence="1">Uncharacterized protein</fullName>
    </submittedName>
</protein>
<reference evidence="1" key="1">
    <citation type="submission" date="2019-07" db="EMBL/GenBank/DDBJ databases">
        <authorList>
            <person name="De-Chao Zhang Q."/>
        </authorList>
    </citation>
    <scope>NUCLEOTIDE SEQUENCE</scope>
    <source>
        <strain evidence="1">TP-CH-4</strain>
    </source>
</reference>